<dbReference type="Proteomes" id="UP000236161">
    <property type="component" value="Unassembled WGS sequence"/>
</dbReference>
<dbReference type="EMBL" id="KZ451951">
    <property type="protein sequence ID" value="PKA58505.1"/>
    <property type="molecule type" value="Genomic_DNA"/>
</dbReference>
<dbReference type="OrthoDB" id="593744at2759"/>
<sequence length="78" mass="9609">MPERVMWQFGYQQHFPLEMPDPNFRRIDGRGRAFTDWFAEHSLYKHLWRGHSDFVQQPQLVSEDDTDALRMYIDWYKS</sequence>
<gene>
    <name evidence="1" type="ORF">AXF42_Ash008792</name>
</gene>
<name>A0A2I0ASI1_9ASPA</name>
<organism evidence="1 2">
    <name type="scientific">Apostasia shenzhenica</name>
    <dbReference type="NCBI Taxonomy" id="1088818"/>
    <lineage>
        <taxon>Eukaryota</taxon>
        <taxon>Viridiplantae</taxon>
        <taxon>Streptophyta</taxon>
        <taxon>Embryophyta</taxon>
        <taxon>Tracheophyta</taxon>
        <taxon>Spermatophyta</taxon>
        <taxon>Magnoliopsida</taxon>
        <taxon>Liliopsida</taxon>
        <taxon>Asparagales</taxon>
        <taxon>Orchidaceae</taxon>
        <taxon>Apostasioideae</taxon>
        <taxon>Apostasia</taxon>
    </lineage>
</organism>
<protein>
    <submittedName>
        <fullName evidence="1">Uncharacterized protein</fullName>
    </submittedName>
</protein>
<accession>A0A2I0ASI1</accession>
<keyword evidence="2" id="KW-1185">Reference proteome</keyword>
<dbReference type="AlphaFoldDB" id="A0A2I0ASI1"/>
<evidence type="ECO:0000313" key="1">
    <source>
        <dbReference type="EMBL" id="PKA58505.1"/>
    </source>
</evidence>
<proteinExistence type="predicted"/>
<evidence type="ECO:0000313" key="2">
    <source>
        <dbReference type="Proteomes" id="UP000236161"/>
    </source>
</evidence>
<reference evidence="1 2" key="1">
    <citation type="journal article" date="2017" name="Nature">
        <title>The Apostasia genome and the evolution of orchids.</title>
        <authorList>
            <person name="Zhang G.Q."/>
            <person name="Liu K.W."/>
            <person name="Li Z."/>
            <person name="Lohaus R."/>
            <person name="Hsiao Y.Y."/>
            <person name="Niu S.C."/>
            <person name="Wang J.Y."/>
            <person name="Lin Y.C."/>
            <person name="Xu Q."/>
            <person name="Chen L.J."/>
            <person name="Yoshida K."/>
            <person name="Fujiwara S."/>
            <person name="Wang Z.W."/>
            <person name="Zhang Y.Q."/>
            <person name="Mitsuda N."/>
            <person name="Wang M."/>
            <person name="Liu G.H."/>
            <person name="Pecoraro L."/>
            <person name="Huang H.X."/>
            <person name="Xiao X.J."/>
            <person name="Lin M."/>
            <person name="Wu X.Y."/>
            <person name="Wu W.L."/>
            <person name="Chen Y.Y."/>
            <person name="Chang S.B."/>
            <person name="Sakamoto S."/>
            <person name="Ohme-Takagi M."/>
            <person name="Yagi M."/>
            <person name="Zeng S.J."/>
            <person name="Shen C.Y."/>
            <person name="Yeh C.M."/>
            <person name="Luo Y.B."/>
            <person name="Tsai W.C."/>
            <person name="Van de Peer Y."/>
            <person name="Liu Z.J."/>
        </authorList>
    </citation>
    <scope>NUCLEOTIDE SEQUENCE [LARGE SCALE GENOMIC DNA]</scope>
    <source>
        <strain evidence="2">cv. Shenzhen</strain>
        <tissue evidence="1">Stem</tissue>
    </source>
</reference>